<feature type="compositionally biased region" description="Basic and acidic residues" evidence="4">
    <location>
        <begin position="188"/>
        <end position="212"/>
    </location>
</feature>
<keyword evidence="5" id="KW-1133">Transmembrane helix</keyword>
<dbReference type="FunFam" id="1.10.287.110:FF:000195">
    <property type="entry name" value="Tetratricopeptide repeat protein"/>
    <property type="match status" value="1"/>
</dbReference>
<comment type="caution">
    <text evidence="7">The sequence shown here is derived from an EMBL/GenBank/DDBJ whole genome shotgun (WGS) entry which is preliminary data.</text>
</comment>
<dbReference type="Gene3D" id="1.10.287.110">
    <property type="entry name" value="DnaJ domain"/>
    <property type="match status" value="1"/>
</dbReference>
<evidence type="ECO:0000313" key="7">
    <source>
        <dbReference type="EMBL" id="KUL97897.1"/>
    </source>
</evidence>
<accession>A0A0M3UX34</accession>
<dbReference type="Proteomes" id="UP000054800">
    <property type="component" value="Unassembled WGS sequence"/>
</dbReference>
<feature type="domain" description="J" evidence="6">
    <location>
        <begin position="161"/>
        <end position="220"/>
    </location>
</feature>
<dbReference type="RefSeq" id="WP_005903310.1">
    <property type="nucleotide sequence ID" value="NZ_CP022122.1"/>
</dbReference>
<reference evidence="7 8" key="1">
    <citation type="submission" date="2015-10" db="EMBL/GenBank/DDBJ databases">
        <authorList>
            <person name="Gilbert D.G."/>
        </authorList>
    </citation>
    <scope>NUCLEOTIDE SEQUENCE [LARGE SCALE GENOMIC DNA]</scope>
    <source>
        <strain evidence="7 8">ChDC F311</strain>
    </source>
</reference>
<dbReference type="GeneID" id="79947276"/>
<sequence>MEVMLVPLLILFFILVAGFGIENTFKILPPLIILGLLIYFLGWIAVKYFWIILPIWFVSKLLSNKNRGNGSTYSRTYRRTDDDFFNSYRSNGSSGSTNRTYGGTFNSREEAEEFFRTFFGGGFGQGTTGTSGSTYGGYSSQNSGSSYQRNTSSTYTTDKSKYYSILGVSRGASQDEIKKAYRKLAKEHHPDRFVNSSDSEKKYHENKMKEINDAYENLTK</sequence>
<protein>
    <recommendedName>
        <fullName evidence="6">J domain-containing protein</fullName>
    </recommendedName>
</protein>
<evidence type="ECO:0000313" key="8">
    <source>
        <dbReference type="Proteomes" id="UP000054800"/>
    </source>
</evidence>
<dbReference type="SMART" id="SM00271">
    <property type="entry name" value="DnaJ"/>
    <property type="match status" value="1"/>
</dbReference>
<keyword evidence="3" id="KW-0256">Endoplasmic reticulum</keyword>
<feature type="transmembrane region" description="Helical" evidence="5">
    <location>
        <begin position="30"/>
        <end position="57"/>
    </location>
</feature>
<gene>
    <name evidence="7" type="ORF">RO03_10840</name>
</gene>
<dbReference type="GO" id="GO:0051087">
    <property type="term" value="F:protein-folding chaperone binding"/>
    <property type="evidence" value="ECO:0007669"/>
    <property type="project" value="TreeGrafter"/>
</dbReference>
<dbReference type="EMBL" id="LMVH01000002">
    <property type="protein sequence ID" value="KUL97897.1"/>
    <property type="molecule type" value="Genomic_DNA"/>
</dbReference>
<dbReference type="InterPro" id="IPR051727">
    <property type="entry name" value="DnaJ_C3_Co-chaperones"/>
</dbReference>
<evidence type="ECO:0000256" key="5">
    <source>
        <dbReference type="SAM" id="Phobius"/>
    </source>
</evidence>
<dbReference type="CDD" id="cd06257">
    <property type="entry name" value="DnaJ"/>
    <property type="match status" value="1"/>
</dbReference>
<dbReference type="PRINTS" id="PR00625">
    <property type="entry name" value="JDOMAIN"/>
</dbReference>
<dbReference type="Pfam" id="PF00226">
    <property type="entry name" value="DnaJ"/>
    <property type="match status" value="1"/>
</dbReference>
<feature type="region of interest" description="Disordered" evidence="4">
    <location>
        <begin position="134"/>
        <end position="154"/>
    </location>
</feature>
<dbReference type="InterPro" id="IPR036869">
    <property type="entry name" value="J_dom_sf"/>
</dbReference>
<evidence type="ECO:0000256" key="2">
    <source>
        <dbReference type="ARBA" id="ARBA00022729"/>
    </source>
</evidence>
<evidence type="ECO:0000259" key="6">
    <source>
        <dbReference type="PROSITE" id="PS50076"/>
    </source>
</evidence>
<evidence type="ECO:0000256" key="1">
    <source>
        <dbReference type="ARBA" id="ARBA00004240"/>
    </source>
</evidence>
<comment type="subcellular location">
    <subcellularLocation>
        <location evidence="1">Endoplasmic reticulum</location>
    </subcellularLocation>
</comment>
<dbReference type="PATRIC" id="fig|76856.3.peg.1651"/>
<evidence type="ECO:0000256" key="3">
    <source>
        <dbReference type="ARBA" id="ARBA00022824"/>
    </source>
</evidence>
<dbReference type="PANTHER" id="PTHR44140:SF2">
    <property type="entry name" value="LD25575P"/>
    <property type="match status" value="1"/>
</dbReference>
<keyword evidence="2" id="KW-0732">Signal</keyword>
<dbReference type="GO" id="GO:0034975">
    <property type="term" value="P:protein folding in endoplasmic reticulum"/>
    <property type="evidence" value="ECO:0007669"/>
    <property type="project" value="TreeGrafter"/>
</dbReference>
<organism evidence="7 8">
    <name type="scientific">Fusobacterium nucleatum subsp. nucleatum</name>
    <dbReference type="NCBI Taxonomy" id="76856"/>
    <lineage>
        <taxon>Bacteria</taxon>
        <taxon>Fusobacteriati</taxon>
        <taxon>Fusobacteriota</taxon>
        <taxon>Fusobacteriia</taxon>
        <taxon>Fusobacteriales</taxon>
        <taxon>Fusobacteriaceae</taxon>
        <taxon>Fusobacterium</taxon>
    </lineage>
</organism>
<keyword evidence="5" id="KW-0472">Membrane</keyword>
<dbReference type="PANTHER" id="PTHR44140">
    <property type="entry name" value="LD25575P"/>
    <property type="match status" value="1"/>
</dbReference>
<dbReference type="GO" id="GO:0051787">
    <property type="term" value="F:misfolded protein binding"/>
    <property type="evidence" value="ECO:0007669"/>
    <property type="project" value="TreeGrafter"/>
</dbReference>
<name>A0A0M3UX34_FUSNC</name>
<keyword evidence="5" id="KW-0812">Transmembrane</keyword>
<dbReference type="OrthoDB" id="9779889at2"/>
<dbReference type="SUPFAM" id="SSF46565">
    <property type="entry name" value="Chaperone J-domain"/>
    <property type="match status" value="1"/>
</dbReference>
<feature type="region of interest" description="Disordered" evidence="4">
    <location>
        <begin position="188"/>
        <end position="220"/>
    </location>
</feature>
<proteinExistence type="predicted"/>
<dbReference type="PROSITE" id="PS50076">
    <property type="entry name" value="DNAJ_2"/>
    <property type="match status" value="1"/>
</dbReference>
<evidence type="ECO:0000256" key="4">
    <source>
        <dbReference type="SAM" id="MobiDB-lite"/>
    </source>
</evidence>
<dbReference type="AlphaFoldDB" id="A0A0M3UX34"/>
<dbReference type="InterPro" id="IPR001623">
    <property type="entry name" value="DnaJ_domain"/>
</dbReference>